<dbReference type="Proteomes" id="UP000503197">
    <property type="component" value="Chromosome"/>
</dbReference>
<reference evidence="1 2" key="1">
    <citation type="submission" date="2020-02" db="EMBL/GenBank/DDBJ databases">
        <title>Complete Genome Sequence of Halomonas meridiana strain BAA-801, Isolated from Deep Sea Thermal Vent.</title>
        <authorList>
            <person name="Takahashi Y."/>
            <person name="Takahashi H."/>
            <person name="Galipon J."/>
            <person name="Arakawa K."/>
        </authorList>
    </citation>
    <scope>NUCLEOTIDE SEQUENCE [LARGE SCALE GENOMIC DNA]</scope>
    <source>
        <strain evidence="1 2">Slthf1</strain>
    </source>
</reference>
<evidence type="ECO:0000313" key="1">
    <source>
        <dbReference type="EMBL" id="BCA92776.1"/>
    </source>
</evidence>
<organism evidence="1 2">
    <name type="scientific">Vreelandella aquamarina</name>
    <dbReference type="NCBI Taxonomy" id="77097"/>
    <lineage>
        <taxon>Bacteria</taxon>
        <taxon>Pseudomonadati</taxon>
        <taxon>Pseudomonadota</taxon>
        <taxon>Gammaproteobacteria</taxon>
        <taxon>Oceanospirillales</taxon>
        <taxon>Halomonadaceae</taxon>
        <taxon>Vreelandella</taxon>
    </lineage>
</organism>
<protein>
    <submittedName>
        <fullName evidence="1">Uncharacterized protein</fullName>
    </submittedName>
</protein>
<dbReference type="EMBL" id="AP022821">
    <property type="protein sequence ID" value="BCA92776.1"/>
    <property type="molecule type" value="Genomic_DNA"/>
</dbReference>
<dbReference type="AlphaFoldDB" id="A0A6F8SYJ5"/>
<name>A0A6F8SYJ5_9GAMM</name>
<evidence type="ECO:0000313" key="2">
    <source>
        <dbReference type="Proteomes" id="UP000503197"/>
    </source>
</evidence>
<proteinExistence type="predicted"/>
<sequence length="59" mass="6626">MPCDVLIEKVVLLTYQRGSEEGQQQKGHRGPYFQYMAYVEEQGAATDQELSSVLVYGGQ</sequence>
<gene>
    <name evidence="1" type="ORF">HMSLTHF_25510</name>
</gene>
<accession>A0A6F8SYJ5</accession>